<evidence type="ECO:0000256" key="6">
    <source>
        <dbReference type="ARBA" id="ARBA00022679"/>
    </source>
</evidence>
<proteinExistence type="inferred from homology"/>
<comment type="pathway">
    <text evidence="3 10">Carbohydrate metabolism; galactose metabolism.</text>
</comment>
<dbReference type="InterPro" id="IPR005849">
    <property type="entry name" value="GalP_Utransf_N"/>
</dbReference>
<dbReference type="HAMAP" id="MF_00571">
    <property type="entry name" value="GalP_UDP_trans"/>
    <property type="match status" value="1"/>
</dbReference>
<comment type="catalytic activity">
    <reaction evidence="1 10">
        <text>alpha-D-galactose 1-phosphate + UDP-alpha-D-glucose = alpha-D-glucose 1-phosphate + UDP-alpha-D-galactose</text>
        <dbReference type="Rhea" id="RHEA:13989"/>
        <dbReference type="ChEBI" id="CHEBI:58336"/>
        <dbReference type="ChEBI" id="CHEBI:58601"/>
        <dbReference type="ChEBI" id="CHEBI:58885"/>
        <dbReference type="ChEBI" id="CHEBI:66914"/>
        <dbReference type="EC" id="2.7.7.12"/>
    </reaction>
</comment>
<keyword evidence="6 10" id="KW-0808">Transferase</keyword>
<dbReference type="PROSITE" id="PS01163">
    <property type="entry name" value="GAL_P_UDP_TRANSF_II"/>
    <property type="match status" value="1"/>
</dbReference>
<evidence type="ECO:0000313" key="15">
    <source>
        <dbReference type="Proteomes" id="UP001320544"/>
    </source>
</evidence>
<evidence type="ECO:0000313" key="14">
    <source>
        <dbReference type="EMBL" id="BDE96263.1"/>
    </source>
</evidence>
<comment type="similarity">
    <text evidence="4 10">Belongs to the galactose-1-phosphate uridylyltransferase type 2 family.</text>
</comment>
<evidence type="ECO:0000256" key="10">
    <source>
        <dbReference type="HAMAP-Rule" id="MF_00571"/>
    </source>
</evidence>
<evidence type="ECO:0000256" key="8">
    <source>
        <dbReference type="ARBA" id="ARBA00023144"/>
    </source>
</evidence>
<keyword evidence="7 10" id="KW-0548">Nucleotidyltransferase</keyword>
<accession>A0ABM7WIZ1</accession>
<comment type="subcellular location">
    <subcellularLocation>
        <location evidence="2 10">Cytoplasm</location>
    </subcellularLocation>
</comment>
<reference evidence="14 15" key="1">
    <citation type="submission" date="2022-01" db="EMBL/GenBank/DDBJ databases">
        <title>Novel bile acid biosynthetic pathways are enriched in the microbiome of centenarians.</title>
        <authorList>
            <person name="Sato Y."/>
            <person name="Atarashi K."/>
            <person name="Plichta R.D."/>
            <person name="Arai Y."/>
            <person name="Sasajima S."/>
            <person name="Kearney M.S."/>
            <person name="Suda W."/>
            <person name="Takeshita K."/>
            <person name="Sasaki T."/>
            <person name="Okamoto S."/>
            <person name="Skelly N.A."/>
            <person name="Okamura Y."/>
            <person name="Vlamakis H."/>
            <person name="Li Y."/>
            <person name="Tanoue T."/>
            <person name="Takei H."/>
            <person name="Nittono H."/>
            <person name="Narushima S."/>
            <person name="Irie J."/>
            <person name="Itoh H."/>
            <person name="Moriya K."/>
            <person name="Sugiura Y."/>
            <person name="Suematsu M."/>
            <person name="Moritoki N."/>
            <person name="Shibata S."/>
            <person name="Littman R.D."/>
            <person name="Fischbach A.M."/>
            <person name="Uwamino Y."/>
            <person name="Inoue T."/>
            <person name="Honda A."/>
            <person name="Hattori M."/>
            <person name="Murai T."/>
            <person name="Xavier J.R."/>
            <person name="Hirose N."/>
            <person name="Honda K."/>
        </authorList>
    </citation>
    <scope>NUCLEOTIDE SEQUENCE [LARGE SCALE GENOMIC DNA]</scope>
    <source>
        <strain evidence="14 15">CE91-St30</strain>
    </source>
</reference>
<keyword evidence="15" id="KW-1185">Reference proteome</keyword>
<keyword evidence="9 10" id="KW-0119">Carbohydrate metabolism</keyword>
<dbReference type="GO" id="GO:0016779">
    <property type="term" value="F:nucleotidyltransferase activity"/>
    <property type="evidence" value="ECO:0007669"/>
    <property type="project" value="UniProtKB-KW"/>
</dbReference>
<evidence type="ECO:0000256" key="7">
    <source>
        <dbReference type="ARBA" id="ARBA00022695"/>
    </source>
</evidence>
<organism evidence="14 15">
    <name type="scientific">Raoultibacter timonensis</name>
    <dbReference type="NCBI Taxonomy" id="1907662"/>
    <lineage>
        <taxon>Bacteria</taxon>
        <taxon>Bacillati</taxon>
        <taxon>Actinomycetota</taxon>
        <taxon>Coriobacteriia</taxon>
        <taxon>Eggerthellales</taxon>
        <taxon>Eggerthellaceae</taxon>
        <taxon>Raoultibacter</taxon>
    </lineage>
</organism>
<sequence>MSKRLPNPDEVRSTFARLFADDPEKATAYLYDLGVASGYIETEAVERNIRWTSESAYGTLECTINLSKPEKDPRAIAEAAASPAKSAAAGAHDAVADATEAENRIPSACSSSDSAPIRSVPRCDLCWENEGFAGSPEHPAKPGLRIAAIELGGERWGLQYSPYAYVPEHCIALSEKHRPMRIAAACFERLLDFADAFPFYFIGSNADLPIVGGSILSHDHFQGGRHTFPLMKAPVERDVALEAFPDVRCGIVRWPASVLRLESADRASLCCAAARILRAWQSFSHDACAIASHSPNPSKDGCAVLHNTLNPIVRKTGATYTMDLVLRNNRTDAGHPWGIFHPGDELHHIKKENIGLIEIMGLAILPARLARELPAVQRELVRAARKNRSVAWVQAKLLEQKATAPHASWAADVYARRAAEFLDAGEKSDNEGSTDGFPEPTRRLSPPMQEEVGRVFETILETTGVFKRDETGAAGWNALIEAIRRTDSPRS</sequence>
<dbReference type="Pfam" id="PF02744">
    <property type="entry name" value="GalP_UDP_tr_C"/>
    <property type="match status" value="1"/>
</dbReference>
<dbReference type="Pfam" id="PF01087">
    <property type="entry name" value="GalP_UDP_transf"/>
    <property type="match status" value="1"/>
</dbReference>
<name>A0ABM7WIZ1_9ACTN</name>
<dbReference type="EMBL" id="AP025564">
    <property type="protein sequence ID" value="BDE96263.1"/>
    <property type="molecule type" value="Genomic_DNA"/>
</dbReference>
<evidence type="ECO:0000256" key="1">
    <source>
        <dbReference type="ARBA" id="ARBA00001107"/>
    </source>
</evidence>
<dbReference type="InterPro" id="IPR023425">
    <property type="entry name" value="GalP_uridyl_Trfase_II_CS"/>
</dbReference>
<keyword evidence="5 10" id="KW-0963">Cytoplasm</keyword>
<keyword evidence="8 10" id="KW-0299">Galactose metabolism</keyword>
<evidence type="ECO:0000256" key="5">
    <source>
        <dbReference type="ARBA" id="ARBA00022490"/>
    </source>
</evidence>
<evidence type="ECO:0000259" key="12">
    <source>
        <dbReference type="Pfam" id="PF01087"/>
    </source>
</evidence>
<feature type="domain" description="Galactose-1-phosphate uridyl transferase N-terminal" evidence="12">
    <location>
        <begin position="6"/>
        <end position="179"/>
    </location>
</feature>
<protein>
    <recommendedName>
        <fullName evidence="10">Galactose-1-phosphate uridylyltransferase</fullName>
        <shortName evidence="10">Gal-1-P uridylyltransferase</shortName>
        <ecNumber evidence="10">2.7.7.12</ecNumber>
    </recommendedName>
    <alternativeName>
        <fullName evidence="10">UDP-glucose--hexose-1-phosphate uridylyltransferase</fullName>
    </alternativeName>
</protein>
<gene>
    <name evidence="10 14" type="primary">galT</name>
    <name evidence="14" type="ORF">CE91St30_15960</name>
</gene>
<evidence type="ECO:0000256" key="11">
    <source>
        <dbReference type="SAM" id="MobiDB-lite"/>
    </source>
</evidence>
<evidence type="ECO:0000256" key="4">
    <source>
        <dbReference type="ARBA" id="ARBA00008706"/>
    </source>
</evidence>
<evidence type="ECO:0000256" key="3">
    <source>
        <dbReference type="ARBA" id="ARBA00004947"/>
    </source>
</evidence>
<dbReference type="InterPro" id="IPR000766">
    <property type="entry name" value="GalP_uridyl_Trfase_II"/>
</dbReference>
<dbReference type="Proteomes" id="UP001320544">
    <property type="component" value="Chromosome"/>
</dbReference>
<dbReference type="PANTHER" id="PTHR39191">
    <property type="entry name" value="GALACTOSE-1-PHOSPHATE URIDYLYLTRANSFERASE"/>
    <property type="match status" value="1"/>
</dbReference>
<evidence type="ECO:0000256" key="2">
    <source>
        <dbReference type="ARBA" id="ARBA00004496"/>
    </source>
</evidence>
<dbReference type="EC" id="2.7.7.12" evidence="10"/>
<evidence type="ECO:0000259" key="13">
    <source>
        <dbReference type="Pfam" id="PF02744"/>
    </source>
</evidence>
<feature type="domain" description="Galactose-1-phosphate uridyl transferase C-terminal" evidence="13">
    <location>
        <begin position="195"/>
        <end position="383"/>
    </location>
</feature>
<dbReference type="InterPro" id="IPR005850">
    <property type="entry name" value="GalP_Utransf_C"/>
</dbReference>
<dbReference type="RefSeq" id="WP_244412532.1">
    <property type="nucleotide sequence ID" value="NZ_AP025564.1"/>
</dbReference>
<dbReference type="PANTHER" id="PTHR39191:SF1">
    <property type="entry name" value="DUF4922 DOMAIN-CONTAINING PROTEIN"/>
    <property type="match status" value="1"/>
</dbReference>
<evidence type="ECO:0000256" key="9">
    <source>
        <dbReference type="ARBA" id="ARBA00023277"/>
    </source>
</evidence>
<feature type="region of interest" description="Disordered" evidence="11">
    <location>
        <begin position="424"/>
        <end position="448"/>
    </location>
</feature>